<evidence type="ECO:0000259" key="4">
    <source>
        <dbReference type="PROSITE" id="PS50014"/>
    </source>
</evidence>
<evidence type="ECO:0000256" key="2">
    <source>
        <dbReference type="PROSITE-ProRule" id="PRU00035"/>
    </source>
</evidence>
<sequence>MAKVERGRRKKKKGRLSLLDLEKRSLRFHNPNPNPNSTLNPCARPPLHSPARRSTRRNPKHEPPKPSPDTEFDDAADAEEEEEEKLIGKRREKELKFVLRADSTPSASVSGGGAAASRRKRKIPGYGDRDKAKSHNSLKATDPRQGELTVCGLTTPLPEKNLLVFILDRLQKKDTFGVFSEPVDPEELPNYHEIIGHAMDFGTIRKKLSDGAYVNLEQFERDVFLISSNAMHYNAPDTIYYQQARSIRELAKKNFENLREKGDSSEPTQNTLVRRGRPPKKIKQTVSRPSDCAFSEFNNNDATLANSGDSSRLSNFDNDLSRKELAVGNSMNTNKSMRTPYSLCSTETFGWLGEQKQSKNKEYLGSGLKGISINFGKKPTDADESRRNTCKQSYLSTCANELSTLTSFGGERKQLVPVRLHIKYSYARSLVRFAANLGPIGLAIAEKRIKQLLPPSRISSNYFAYHSSQLKLSPCTTQEASSHENIIQERHLYRTLEDPKVPKYENGVTISRLSVDSVGTKEPIHLNDFNSLSL</sequence>
<dbReference type="PRINTS" id="PR00503">
    <property type="entry name" value="BROMODOMAIN"/>
</dbReference>
<name>A0A6V7PWV1_ANACO</name>
<accession>A0A6V7PWV1</accession>
<dbReference type="PANTHER" id="PTHR22881:SF27">
    <property type="entry name" value="BROMODOMAIN CONTAINING 7_9"/>
    <property type="match status" value="1"/>
</dbReference>
<reference evidence="5" key="1">
    <citation type="submission" date="2020-07" db="EMBL/GenBank/DDBJ databases">
        <authorList>
            <person name="Lin J."/>
        </authorList>
    </citation>
    <scope>NUCLEOTIDE SEQUENCE</scope>
</reference>
<feature type="compositionally biased region" description="Basic residues" evidence="3">
    <location>
        <begin position="274"/>
        <end position="283"/>
    </location>
</feature>
<organism evidence="5">
    <name type="scientific">Ananas comosus var. bracteatus</name>
    <name type="common">red pineapple</name>
    <dbReference type="NCBI Taxonomy" id="296719"/>
    <lineage>
        <taxon>Eukaryota</taxon>
        <taxon>Viridiplantae</taxon>
        <taxon>Streptophyta</taxon>
        <taxon>Embryophyta</taxon>
        <taxon>Tracheophyta</taxon>
        <taxon>Spermatophyta</taxon>
        <taxon>Magnoliopsida</taxon>
        <taxon>Liliopsida</taxon>
        <taxon>Poales</taxon>
        <taxon>Bromeliaceae</taxon>
        <taxon>Bromelioideae</taxon>
        <taxon>Ananas</taxon>
    </lineage>
</organism>
<dbReference type="Gene3D" id="1.20.920.10">
    <property type="entry name" value="Bromodomain-like"/>
    <property type="match status" value="1"/>
</dbReference>
<proteinExistence type="predicted"/>
<dbReference type="PANTHER" id="PTHR22881">
    <property type="entry name" value="BROMODOMAIN CONTAINING PROTEIN"/>
    <property type="match status" value="1"/>
</dbReference>
<dbReference type="SMART" id="SM00297">
    <property type="entry name" value="BROMO"/>
    <property type="match status" value="1"/>
</dbReference>
<dbReference type="PROSITE" id="PS00633">
    <property type="entry name" value="BROMODOMAIN_1"/>
    <property type="match status" value="1"/>
</dbReference>
<gene>
    <name evidence="5" type="ORF">CB5_LOCUS18436</name>
</gene>
<feature type="region of interest" description="Disordered" evidence="3">
    <location>
        <begin position="258"/>
        <end position="289"/>
    </location>
</feature>
<dbReference type="AlphaFoldDB" id="A0A6V7PWV1"/>
<feature type="compositionally biased region" description="Acidic residues" evidence="3">
    <location>
        <begin position="70"/>
        <end position="84"/>
    </location>
</feature>
<feature type="compositionally biased region" description="Basic residues" evidence="3">
    <location>
        <begin position="1"/>
        <end position="15"/>
    </location>
</feature>
<dbReference type="InterPro" id="IPR018359">
    <property type="entry name" value="Bromodomain_CS"/>
</dbReference>
<evidence type="ECO:0000256" key="3">
    <source>
        <dbReference type="SAM" id="MobiDB-lite"/>
    </source>
</evidence>
<dbReference type="InterPro" id="IPR051831">
    <property type="entry name" value="Bromodomain_contain_prot"/>
</dbReference>
<feature type="domain" description="Bromo" evidence="4">
    <location>
        <begin position="171"/>
        <end position="241"/>
    </location>
</feature>
<dbReference type="CDD" id="cd04369">
    <property type="entry name" value="Bromodomain"/>
    <property type="match status" value="1"/>
</dbReference>
<keyword evidence="1 2" id="KW-0103">Bromodomain</keyword>
<feature type="compositionally biased region" description="Basic residues" evidence="3">
    <location>
        <begin position="50"/>
        <end position="59"/>
    </location>
</feature>
<dbReference type="InterPro" id="IPR001487">
    <property type="entry name" value="Bromodomain"/>
</dbReference>
<protein>
    <recommendedName>
        <fullName evidence="4">Bromo domain-containing protein</fullName>
    </recommendedName>
</protein>
<dbReference type="PROSITE" id="PS50014">
    <property type="entry name" value="BROMODOMAIN_2"/>
    <property type="match status" value="1"/>
</dbReference>
<dbReference type="Pfam" id="PF00439">
    <property type="entry name" value="Bromodomain"/>
    <property type="match status" value="1"/>
</dbReference>
<dbReference type="EMBL" id="LR862153">
    <property type="protein sequence ID" value="CAD1835225.1"/>
    <property type="molecule type" value="Genomic_DNA"/>
</dbReference>
<dbReference type="SUPFAM" id="SSF47370">
    <property type="entry name" value="Bromodomain"/>
    <property type="match status" value="1"/>
</dbReference>
<dbReference type="InterPro" id="IPR036427">
    <property type="entry name" value="Bromodomain-like_sf"/>
</dbReference>
<feature type="region of interest" description="Disordered" evidence="3">
    <location>
        <begin position="1"/>
        <end position="89"/>
    </location>
</feature>
<evidence type="ECO:0000313" key="5">
    <source>
        <dbReference type="EMBL" id="CAD1835225.1"/>
    </source>
</evidence>
<feature type="region of interest" description="Disordered" evidence="3">
    <location>
        <begin position="103"/>
        <end position="143"/>
    </location>
</feature>
<evidence type="ECO:0000256" key="1">
    <source>
        <dbReference type="ARBA" id="ARBA00023117"/>
    </source>
</evidence>